<evidence type="ECO:0000256" key="4">
    <source>
        <dbReference type="ARBA" id="ARBA00022801"/>
    </source>
</evidence>
<evidence type="ECO:0000259" key="7">
    <source>
        <dbReference type="PROSITE" id="PS51831"/>
    </source>
</evidence>
<dbReference type="InterPro" id="IPR051094">
    <property type="entry name" value="Diverse_Catalytic_Enzymes"/>
</dbReference>
<protein>
    <recommendedName>
        <fullName evidence="1">bis(5'-nucleosyl)-tetraphosphatase (symmetrical)</fullName>
        <ecNumber evidence="1">3.6.1.41</ecNumber>
    </recommendedName>
</protein>
<dbReference type="SUPFAM" id="SSF109604">
    <property type="entry name" value="HD-domain/PDEase-like"/>
    <property type="match status" value="1"/>
</dbReference>
<dbReference type="CDD" id="cd00077">
    <property type="entry name" value="HDc"/>
    <property type="match status" value="1"/>
</dbReference>
<evidence type="ECO:0000256" key="1">
    <source>
        <dbReference type="ARBA" id="ARBA00012506"/>
    </source>
</evidence>
<dbReference type="InterPro" id="IPR003607">
    <property type="entry name" value="HD/PDEase_dom"/>
</dbReference>
<dbReference type="PROSITE" id="PS51831">
    <property type="entry name" value="HD"/>
    <property type="match status" value="1"/>
</dbReference>
<dbReference type="PANTHER" id="PTHR35795:SF1">
    <property type="entry name" value="BIS(5'-NUCLEOSYL)-TETRAPHOSPHATASE, SYMMETRICAL"/>
    <property type="match status" value="1"/>
</dbReference>
<dbReference type="GO" id="GO:0000166">
    <property type="term" value="F:nucleotide binding"/>
    <property type="evidence" value="ECO:0007669"/>
    <property type="project" value="UniProtKB-KW"/>
</dbReference>
<comment type="catalytic activity">
    <reaction evidence="6">
        <text>P(1),P(4)-bis(5'-adenosyl) tetraphosphate + H2O = 2 ADP + 2 H(+)</text>
        <dbReference type="Rhea" id="RHEA:24252"/>
        <dbReference type="ChEBI" id="CHEBI:15377"/>
        <dbReference type="ChEBI" id="CHEBI:15378"/>
        <dbReference type="ChEBI" id="CHEBI:58141"/>
        <dbReference type="ChEBI" id="CHEBI:456216"/>
        <dbReference type="EC" id="3.6.1.41"/>
    </reaction>
</comment>
<evidence type="ECO:0000256" key="2">
    <source>
        <dbReference type="ARBA" id="ARBA00022723"/>
    </source>
</evidence>
<dbReference type="Gene3D" id="1.10.3210.10">
    <property type="entry name" value="Hypothetical protein af1432"/>
    <property type="match status" value="1"/>
</dbReference>
<dbReference type="Pfam" id="PF01966">
    <property type="entry name" value="HD"/>
    <property type="match status" value="1"/>
</dbReference>
<dbReference type="PANTHER" id="PTHR35795">
    <property type="entry name" value="SLR1885 PROTEIN"/>
    <property type="match status" value="1"/>
</dbReference>
<dbReference type="GO" id="GO:0008803">
    <property type="term" value="F:bis(5'-nucleosyl)-tetraphosphatase (symmetrical) activity"/>
    <property type="evidence" value="ECO:0007669"/>
    <property type="project" value="UniProtKB-EC"/>
</dbReference>
<dbReference type="InterPro" id="IPR005249">
    <property type="entry name" value="YqeK"/>
</dbReference>
<reference evidence="8" key="2">
    <citation type="submission" date="2021-04" db="EMBL/GenBank/DDBJ databases">
        <authorList>
            <person name="Gilroy R."/>
        </authorList>
    </citation>
    <scope>NUCLEOTIDE SEQUENCE</scope>
    <source>
        <strain evidence="8">CHK183-5548</strain>
    </source>
</reference>
<keyword evidence="3" id="KW-0547">Nucleotide-binding</keyword>
<evidence type="ECO:0000313" key="9">
    <source>
        <dbReference type="Proteomes" id="UP000823883"/>
    </source>
</evidence>
<dbReference type="EC" id="3.6.1.41" evidence="1"/>
<dbReference type="NCBIfam" id="TIGR00488">
    <property type="entry name" value="bis(5'-nucleosyl)-tetraphosphatase (symmetrical) YqeK"/>
    <property type="match status" value="1"/>
</dbReference>
<dbReference type="InterPro" id="IPR006674">
    <property type="entry name" value="HD_domain"/>
</dbReference>
<dbReference type="GO" id="GO:0046872">
    <property type="term" value="F:metal ion binding"/>
    <property type="evidence" value="ECO:0007669"/>
    <property type="project" value="UniProtKB-KW"/>
</dbReference>
<keyword evidence="4 8" id="KW-0378">Hydrolase</keyword>
<evidence type="ECO:0000256" key="6">
    <source>
        <dbReference type="ARBA" id="ARBA00049417"/>
    </source>
</evidence>
<dbReference type="EMBL" id="DWWL01000044">
    <property type="protein sequence ID" value="HJC47699.1"/>
    <property type="molecule type" value="Genomic_DNA"/>
</dbReference>
<gene>
    <name evidence="8" type="primary">yqeK</name>
    <name evidence="8" type="ORF">IAA04_06575</name>
</gene>
<keyword evidence="5" id="KW-0408">Iron</keyword>
<proteinExistence type="predicted"/>
<reference evidence="8" key="1">
    <citation type="journal article" date="2021" name="PeerJ">
        <title>Extensive microbial diversity within the chicken gut microbiome revealed by metagenomics and culture.</title>
        <authorList>
            <person name="Gilroy R."/>
            <person name="Ravi A."/>
            <person name="Getino M."/>
            <person name="Pursley I."/>
            <person name="Horton D.L."/>
            <person name="Alikhan N.F."/>
            <person name="Baker D."/>
            <person name="Gharbi K."/>
            <person name="Hall N."/>
            <person name="Watson M."/>
            <person name="Adriaenssens E.M."/>
            <person name="Foster-Nyarko E."/>
            <person name="Jarju S."/>
            <person name="Secka A."/>
            <person name="Antonio M."/>
            <person name="Oren A."/>
            <person name="Chaudhuri R.R."/>
            <person name="La Ragione R."/>
            <person name="Hildebrand F."/>
            <person name="Pallen M.J."/>
        </authorList>
    </citation>
    <scope>NUCLEOTIDE SEQUENCE</scope>
    <source>
        <strain evidence="8">CHK183-5548</strain>
    </source>
</reference>
<evidence type="ECO:0000256" key="5">
    <source>
        <dbReference type="ARBA" id="ARBA00023004"/>
    </source>
</evidence>
<sequence length="194" mass="22575">MNEQIPYFRERLKAKLPPLRYEHSLGVSYTAMALAMRYEYDLDKAEIAGLLHDCAKHYTDDEIIKKCRKHEIPLEEAELSAPAVLHAKYGAWLAERRYGISDPEILSAIRWHTTGKADMSLLDKIIYIADYIEPRRDKAPDLPRMRKLAFEDLDLAMYEILEGTLQYLKKKGSNVDPMTNEAYDYFKELTGSRR</sequence>
<dbReference type="AlphaFoldDB" id="A0A9D2T6R2"/>
<comment type="caution">
    <text evidence="8">The sequence shown here is derived from an EMBL/GenBank/DDBJ whole genome shotgun (WGS) entry which is preliminary data.</text>
</comment>
<dbReference type="NCBIfam" id="TIGR00277">
    <property type="entry name" value="HDIG"/>
    <property type="match status" value="1"/>
</dbReference>
<dbReference type="SMART" id="SM00471">
    <property type="entry name" value="HDc"/>
    <property type="match status" value="1"/>
</dbReference>
<evidence type="ECO:0000256" key="3">
    <source>
        <dbReference type="ARBA" id="ARBA00022741"/>
    </source>
</evidence>
<dbReference type="InterPro" id="IPR006675">
    <property type="entry name" value="HDIG_dom"/>
</dbReference>
<accession>A0A9D2T6R2</accession>
<name>A0A9D2T6R2_9FIRM</name>
<keyword evidence="2" id="KW-0479">Metal-binding</keyword>
<feature type="domain" description="HD" evidence="7">
    <location>
        <begin position="20"/>
        <end position="135"/>
    </location>
</feature>
<evidence type="ECO:0000313" key="8">
    <source>
        <dbReference type="EMBL" id="HJC47699.1"/>
    </source>
</evidence>
<dbReference type="Proteomes" id="UP000823883">
    <property type="component" value="Unassembled WGS sequence"/>
</dbReference>
<organism evidence="8 9">
    <name type="scientific">Candidatus Lachnoclostridium pullistercoris</name>
    <dbReference type="NCBI Taxonomy" id="2838632"/>
    <lineage>
        <taxon>Bacteria</taxon>
        <taxon>Bacillati</taxon>
        <taxon>Bacillota</taxon>
        <taxon>Clostridia</taxon>
        <taxon>Lachnospirales</taxon>
        <taxon>Lachnospiraceae</taxon>
    </lineage>
</organism>